<dbReference type="Gene3D" id="3.40.50.1820">
    <property type="entry name" value="alpha/beta hydrolase"/>
    <property type="match status" value="1"/>
</dbReference>
<dbReference type="Proteomes" id="UP000606921">
    <property type="component" value="Unassembled WGS sequence"/>
</dbReference>
<proteinExistence type="predicted"/>
<dbReference type="InterPro" id="IPR050300">
    <property type="entry name" value="GDXG_lipolytic_enzyme"/>
</dbReference>
<evidence type="ECO:0000256" key="1">
    <source>
        <dbReference type="ARBA" id="ARBA00022801"/>
    </source>
</evidence>
<dbReference type="PANTHER" id="PTHR48081:SF33">
    <property type="entry name" value="KYNURENINE FORMAMIDASE"/>
    <property type="match status" value="1"/>
</dbReference>
<protein>
    <submittedName>
        <fullName evidence="3">Alpha/beta hydrolase</fullName>
    </submittedName>
</protein>
<evidence type="ECO:0000313" key="3">
    <source>
        <dbReference type="EMBL" id="CAD7030602.1"/>
    </source>
</evidence>
<feature type="domain" description="BD-FAE-like" evidence="2">
    <location>
        <begin position="59"/>
        <end position="154"/>
    </location>
</feature>
<dbReference type="InterPro" id="IPR029058">
    <property type="entry name" value="AB_hydrolase_fold"/>
</dbReference>
<gene>
    <name evidence="3" type="ORF">REJC140_02856</name>
</gene>
<dbReference type="SUPFAM" id="SSF53474">
    <property type="entry name" value="alpha/beta-Hydrolases"/>
    <property type="match status" value="1"/>
</dbReference>
<comment type="caution">
    <text evidence="3">The sequence shown here is derived from an EMBL/GenBank/DDBJ whole genome shotgun (WGS) entry which is preliminary data.</text>
</comment>
<keyword evidence="1 3" id="KW-0378">Hydrolase</keyword>
<dbReference type="PANTHER" id="PTHR48081">
    <property type="entry name" value="AB HYDROLASE SUPERFAMILY PROTEIN C4A8.06C"/>
    <property type="match status" value="1"/>
</dbReference>
<evidence type="ECO:0000259" key="2">
    <source>
        <dbReference type="Pfam" id="PF20434"/>
    </source>
</evidence>
<evidence type="ECO:0000313" key="4">
    <source>
        <dbReference type="Proteomes" id="UP000606921"/>
    </source>
</evidence>
<accession>A0ABN7JGT7</accession>
<organism evidence="3 4">
    <name type="scientific">Pseudorhizobium endolithicum</name>
    <dbReference type="NCBI Taxonomy" id="1191678"/>
    <lineage>
        <taxon>Bacteria</taxon>
        <taxon>Pseudomonadati</taxon>
        <taxon>Pseudomonadota</taxon>
        <taxon>Alphaproteobacteria</taxon>
        <taxon>Hyphomicrobiales</taxon>
        <taxon>Rhizobiaceae</taxon>
        <taxon>Rhizobium/Agrobacterium group</taxon>
        <taxon>Pseudorhizobium</taxon>
    </lineage>
</organism>
<dbReference type="Pfam" id="PF20434">
    <property type="entry name" value="BD-FAE"/>
    <property type="match status" value="1"/>
</dbReference>
<name>A0ABN7JGT7_9HYPH</name>
<sequence>MRHRIIDWDDAYANGPNIPGGERWPGLWIEPARAYRQALEGAGHASLDIRYGDGLRNHLDLFLPGTEPAGLVVFVHGGFWLRLDKSYWSHLARGAVEQGYAVAMPSYTLCPDVRIAGITTEVAQAIEKAAERVAGPIRLIGHSAGGHLVTRMVTVTSPLPEEVRSRIVRTVSLSGLHDLRPLMHTAMNRQLNIDRQEAWRESPALLEPVPGTRLTCWAGGAERSEFLRQNALLANIWKGLGAETEVVEEPDRHHFDVLDGLADPLHPLTQALLS</sequence>
<dbReference type="RefSeq" id="WP_142592054.1">
    <property type="nucleotide sequence ID" value="NZ_CABFWF030000008.1"/>
</dbReference>
<dbReference type="GO" id="GO:0016787">
    <property type="term" value="F:hydrolase activity"/>
    <property type="evidence" value="ECO:0007669"/>
    <property type="project" value="UniProtKB-KW"/>
</dbReference>
<reference evidence="3 4" key="1">
    <citation type="submission" date="2020-11" db="EMBL/GenBank/DDBJ databases">
        <authorList>
            <person name="Lassalle F."/>
        </authorList>
    </citation>
    <scope>NUCLEOTIDE SEQUENCE [LARGE SCALE GENOMIC DNA]</scope>
    <source>
        <strain evidence="3 4">JC140</strain>
    </source>
</reference>
<dbReference type="EMBL" id="CABFWF030000008">
    <property type="protein sequence ID" value="CAD7030602.1"/>
    <property type="molecule type" value="Genomic_DNA"/>
</dbReference>
<keyword evidence="4" id="KW-1185">Reference proteome</keyword>
<dbReference type="InterPro" id="IPR049492">
    <property type="entry name" value="BD-FAE-like_dom"/>
</dbReference>